<dbReference type="AlphaFoldDB" id="A0A1I6IMK3"/>
<organism evidence="2 3">
    <name type="scientific">[Clostridium] aminophilum</name>
    <dbReference type="NCBI Taxonomy" id="1526"/>
    <lineage>
        <taxon>Bacteria</taxon>
        <taxon>Bacillati</taxon>
        <taxon>Bacillota</taxon>
        <taxon>Clostridia</taxon>
        <taxon>Lachnospirales</taxon>
        <taxon>Lachnospiraceae</taxon>
    </lineage>
</organism>
<accession>A0A1I6IMK3</accession>
<evidence type="ECO:0000313" key="2">
    <source>
        <dbReference type="EMBL" id="SFR67952.1"/>
    </source>
</evidence>
<gene>
    <name evidence="2" type="ORF">SAMN02910262_00567</name>
</gene>
<evidence type="ECO:0000256" key="1">
    <source>
        <dbReference type="SAM" id="MobiDB-lite"/>
    </source>
</evidence>
<dbReference type="EMBL" id="FOZC01000002">
    <property type="protein sequence ID" value="SFR67952.1"/>
    <property type="molecule type" value="Genomic_DNA"/>
</dbReference>
<feature type="compositionally biased region" description="Polar residues" evidence="1">
    <location>
        <begin position="36"/>
        <end position="48"/>
    </location>
</feature>
<name>A0A1I6IMK3_9FIRM</name>
<feature type="region of interest" description="Disordered" evidence="1">
    <location>
        <begin position="27"/>
        <end position="48"/>
    </location>
</feature>
<feature type="region of interest" description="Disordered" evidence="1">
    <location>
        <begin position="61"/>
        <end position="90"/>
    </location>
</feature>
<reference evidence="2 3" key="1">
    <citation type="submission" date="2016-10" db="EMBL/GenBank/DDBJ databases">
        <authorList>
            <person name="de Groot N.N."/>
        </authorList>
    </citation>
    <scope>NUCLEOTIDE SEQUENCE [LARGE SCALE GENOMIC DNA]</scope>
    <source>
        <strain evidence="2 3">F</strain>
    </source>
</reference>
<proteinExistence type="predicted"/>
<protein>
    <submittedName>
        <fullName evidence="2">Uncharacterized protein</fullName>
    </submittedName>
</protein>
<dbReference type="Proteomes" id="UP000214760">
    <property type="component" value="Unassembled WGS sequence"/>
</dbReference>
<evidence type="ECO:0000313" key="3">
    <source>
        <dbReference type="Proteomes" id="UP000214760"/>
    </source>
</evidence>
<sequence length="118" mass="13244">MGAMFSLAYFALIIYIIRKVLQASKVKNQRNRSAGKSHTTPGNISSETVVPDTLKNFFEKNVSDDGHPVPKSQDLTCETKHGHRHAPTGPRYIVHEEPELGYVVLNGVKRRLTDCRNL</sequence>
<dbReference type="RefSeq" id="WP_031471538.1">
    <property type="nucleotide sequence ID" value="NZ_FOZC01000002.1"/>
</dbReference>